<comment type="catalytic activity">
    <reaction evidence="16">
        <text>L-threonyl-[protein] + ATP = O-phospho-L-threonyl-[protein] + ADP + H(+)</text>
        <dbReference type="Rhea" id="RHEA:46608"/>
        <dbReference type="Rhea" id="RHEA-COMP:11060"/>
        <dbReference type="Rhea" id="RHEA-COMP:11605"/>
        <dbReference type="ChEBI" id="CHEBI:15378"/>
        <dbReference type="ChEBI" id="CHEBI:30013"/>
        <dbReference type="ChEBI" id="CHEBI:30616"/>
        <dbReference type="ChEBI" id="CHEBI:61977"/>
        <dbReference type="ChEBI" id="CHEBI:456216"/>
        <dbReference type="EC" id="2.7.11.1"/>
    </reaction>
</comment>
<evidence type="ECO:0000256" key="17">
    <source>
        <dbReference type="ARBA" id="ARBA00048679"/>
    </source>
</evidence>
<keyword evidence="11 20" id="KW-1133">Transmembrane helix</keyword>
<dbReference type="Pfam" id="PF00954">
    <property type="entry name" value="S_locus_glycop"/>
    <property type="match status" value="1"/>
</dbReference>
<reference evidence="25" key="2">
    <citation type="submission" date="2023-04" db="EMBL/GenBank/DDBJ databases">
        <authorList>
            <person name="Bruccoleri R.E."/>
            <person name="Oakeley E.J."/>
            <person name="Faust A.-M."/>
            <person name="Dessus-Babus S."/>
            <person name="Altorfer M."/>
            <person name="Burckhardt D."/>
            <person name="Oertli M."/>
            <person name="Naumann U."/>
            <person name="Petersen F."/>
            <person name="Wong J."/>
        </authorList>
    </citation>
    <scope>NUCLEOTIDE SEQUENCE</scope>
    <source>
        <strain evidence="25">GSM-AAB239-AS_SAM_17_03QT</strain>
        <tissue evidence="25">Leaf</tissue>
    </source>
</reference>
<evidence type="ECO:0000256" key="2">
    <source>
        <dbReference type="ARBA" id="ARBA00012513"/>
    </source>
</evidence>
<dbReference type="InterPro" id="IPR000742">
    <property type="entry name" value="EGF"/>
</dbReference>
<dbReference type="AlphaFoldDB" id="A0AAX6FK64"/>
<sequence length="796" mass="87279">MAPSLLHLLLLLQLSTAQNHYLSSFSISDSPWLPSRNLTLLSPYRTFAAGFRRSPSSPSLLLFSVWVRAASGRTVVWSLDPDNPVPATTPLSISPQGRLTLPSPSGRNSFPPSAAGDPATSSLRLTDNGDLVFANWTSFSSPPTDTILPTQPIPATGTTLSSGSYRLVNASALVFDHGSAASATYWSSSGGAFRSFNSTGVLLKAGGDSFLMDDVGTDGVLRRLTLDPDGNLRAYSLVATTRRWKVVWAAVQELCTISGTCGLNAICLPNGAAATDCTCPPGYRKVRGNGNCELKRDYSPSSKFLRLDYVDFPGGTAMEDISPANFDLCRSTCLANSSCTWFGYKFSGYRSCQLHFGPLVYGRWSPASELSSFLRVSSSEPDVSGFTAMTAMIDTSCPVRISLAVPPDESKVAARNTAIIATLLALELLAGVLSFWAFLRKYSKYRDMAQVFGLEFLPAGGPKRFSYSELKTATNDFSNVVGRGGFGVVYKGELSDGRVVAVKRLRNGAGGDEAKFWAEVTIIGRMHHLNLVRMWGFCTEREQRMLVYEYISNGSLDKFLFEKQPATSTATEADCDGGKGKKVLPVPSSTLDWDVRYRIALGVARAVAYLHEECLEWVLHCDIKPENILIEDDFCPKVSDFGLSKLTDSKDVVTMSGIRGTRGYLAPEWVTQRGPITAKADVYSFGVVLLEIVTGVRNSEVRAGSTTRSEDWYFPRWAFEKAYVEKRVEDILDRRILESYDSREHLAMVERMVKTAMWCLQDRAEARPSMGKVAKMLEGTLELTDPPKPSIFYLTE</sequence>
<dbReference type="FunFam" id="1.10.510.10:FF:000621">
    <property type="entry name" value="Serine/threonine-protein kinase"/>
    <property type="match status" value="1"/>
</dbReference>
<feature type="signal peptide" evidence="21">
    <location>
        <begin position="1"/>
        <end position="17"/>
    </location>
</feature>
<evidence type="ECO:0000256" key="7">
    <source>
        <dbReference type="ARBA" id="ARBA00022729"/>
    </source>
</evidence>
<evidence type="ECO:0000256" key="12">
    <source>
        <dbReference type="ARBA" id="ARBA00023136"/>
    </source>
</evidence>
<evidence type="ECO:0000313" key="25">
    <source>
        <dbReference type="EMBL" id="KAJ6816774.1"/>
    </source>
</evidence>
<dbReference type="PANTHER" id="PTHR47974">
    <property type="entry name" value="OS07G0415500 PROTEIN"/>
    <property type="match status" value="1"/>
</dbReference>
<accession>A0AAX6FK64</accession>
<dbReference type="Gene3D" id="1.10.510.10">
    <property type="entry name" value="Transferase(Phosphotransferase) domain 1"/>
    <property type="match status" value="1"/>
</dbReference>
<comment type="subcellular location">
    <subcellularLocation>
        <location evidence="1">Membrane</location>
        <topology evidence="1">Single-pass type I membrane protein</topology>
    </subcellularLocation>
</comment>
<name>A0AAX6FK64_IRIPA</name>
<feature type="transmembrane region" description="Helical" evidence="20">
    <location>
        <begin position="418"/>
        <end position="439"/>
    </location>
</feature>
<evidence type="ECO:0000313" key="26">
    <source>
        <dbReference type="Proteomes" id="UP001140949"/>
    </source>
</evidence>
<evidence type="ECO:0000256" key="4">
    <source>
        <dbReference type="ARBA" id="ARBA00022536"/>
    </source>
</evidence>
<dbReference type="PROSITE" id="PS01186">
    <property type="entry name" value="EGF_2"/>
    <property type="match status" value="1"/>
</dbReference>
<evidence type="ECO:0000256" key="20">
    <source>
        <dbReference type="SAM" id="Phobius"/>
    </source>
</evidence>
<dbReference type="PROSITE" id="PS00107">
    <property type="entry name" value="PROTEIN_KINASE_ATP"/>
    <property type="match status" value="1"/>
</dbReference>
<dbReference type="SMART" id="SM00220">
    <property type="entry name" value="S_TKc"/>
    <property type="match status" value="1"/>
</dbReference>
<feature type="domain" description="Protein kinase" evidence="22">
    <location>
        <begin position="475"/>
        <end position="781"/>
    </location>
</feature>
<dbReference type="InterPro" id="IPR008271">
    <property type="entry name" value="Ser/Thr_kinase_AS"/>
</dbReference>
<dbReference type="InterPro" id="IPR000719">
    <property type="entry name" value="Prot_kinase_dom"/>
</dbReference>
<dbReference type="EC" id="2.7.11.1" evidence="2"/>
<dbReference type="Pfam" id="PF08276">
    <property type="entry name" value="PAN_2"/>
    <property type="match status" value="1"/>
</dbReference>
<feature type="compositionally biased region" description="Polar residues" evidence="19">
    <location>
        <begin position="89"/>
        <end position="111"/>
    </location>
</feature>
<evidence type="ECO:0000256" key="10">
    <source>
        <dbReference type="ARBA" id="ARBA00022840"/>
    </source>
</evidence>
<evidence type="ECO:0000256" key="16">
    <source>
        <dbReference type="ARBA" id="ARBA00047899"/>
    </source>
</evidence>
<dbReference type="Proteomes" id="UP001140949">
    <property type="component" value="Unassembled WGS sequence"/>
</dbReference>
<dbReference type="SUPFAM" id="SSF51110">
    <property type="entry name" value="alpha-D-mannose-specific plant lectins"/>
    <property type="match status" value="1"/>
</dbReference>
<keyword evidence="9 25" id="KW-0418">Kinase</keyword>
<feature type="chain" id="PRO_5043522802" description="non-specific serine/threonine protein kinase" evidence="21">
    <location>
        <begin position="18"/>
        <end position="796"/>
    </location>
</feature>
<evidence type="ECO:0000256" key="21">
    <source>
        <dbReference type="SAM" id="SignalP"/>
    </source>
</evidence>
<dbReference type="PROSITE" id="PS00108">
    <property type="entry name" value="PROTEIN_KINASE_ST"/>
    <property type="match status" value="1"/>
</dbReference>
<keyword evidence="15" id="KW-0325">Glycoprotein</keyword>
<keyword evidence="10 18" id="KW-0067">ATP-binding</keyword>
<reference evidence="25" key="1">
    <citation type="journal article" date="2023" name="GigaByte">
        <title>Genome assembly of the bearded iris, Iris pallida Lam.</title>
        <authorList>
            <person name="Bruccoleri R.E."/>
            <person name="Oakeley E.J."/>
            <person name="Faust A.M.E."/>
            <person name="Altorfer M."/>
            <person name="Dessus-Babus S."/>
            <person name="Burckhardt D."/>
            <person name="Oertli M."/>
            <person name="Naumann U."/>
            <person name="Petersen F."/>
            <person name="Wong J."/>
        </authorList>
    </citation>
    <scope>NUCLEOTIDE SEQUENCE</scope>
    <source>
        <strain evidence="25">GSM-AAB239-AS_SAM_17_03QT</strain>
    </source>
</reference>
<comment type="caution">
    <text evidence="25">The sequence shown here is derived from an EMBL/GenBank/DDBJ whole genome shotgun (WGS) entry which is preliminary data.</text>
</comment>
<keyword evidence="7 21" id="KW-0732">Signal</keyword>
<dbReference type="PROSITE" id="PS50927">
    <property type="entry name" value="BULB_LECTIN"/>
    <property type="match status" value="1"/>
</dbReference>
<dbReference type="CDD" id="cd14066">
    <property type="entry name" value="STKc_IRAK"/>
    <property type="match status" value="1"/>
</dbReference>
<evidence type="ECO:0000256" key="3">
    <source>
        <dbReference type="ARBA" id="ARBA00022527"/>
    </source>
</evidence>
<proteinExistence type="predicted"/>
<evidence type="ECO:0000256" key="1">
    <source>
        <dbReference type="ARBA" id="ARBA00004479"/>
    </source>
</evidence>
<evidence type="ECO:0000256" key="5">
    <source>
        <dbReference type="ARBA" id="ARBA00022679"/>
    </source>
</evidence>
<evidence type="ECO:0000256" key="13">
    <source>
        <dbReference type="ARBA" id="ARBA00023157"/>
    </source>
</evidence>
<dbReference type="PANTHER" id="PTHR47974:SF6">
    <property type="entry name" value="NON-SPECIFIC SERINE_THREONINE PROTEIN KINASE"/>
    <property type="match status" value="1"/>
</dbReference>
<organism evidence="25 26">
    <name type="scientific">Iris pallida</name>
    <name type="common">Sweet iris</name>
    <dbReference type="NCBI Taxonomy" id="29817"/>
    <lineage>
        <taxon>Eukaryota</taxon>
        <taxon>Viridiplantae</taxon>
        <taxon>Streptophyta</taxon>
        <taxon>Embryophyta</taxon>
        <taxon>Tracheophyta</taxon>
        <taxon>Spermatophyta</taxon>
        <taxon>Magnoliopsida</taxon>
        <taxon>Liliopsida</taxon>
        <taxon>Asparagales</taxon>
        <taxon>Iridaceae</taxon>
        <taxon>Iridoideae</taxon>
        <taxon>Irideae</taxon>
        <taxon>Iris</taxon>
    </lineage>
</organism>
<evidence type="ECO:0000256" key="11">
    <source>
        <dbReference type="ARBA" id="ARBA00022989"/>
    </source>
</evidence>
<dbReference type="GO" id="GO:0048544">
    <property type="term" value="P:recognition of pollen"/>
    <property type="evidence" value="ECO:0007669"/>
    <property type="project" value="InterPro"/>
</dbReference>
<dbReference type="InterPro" id="IPR011009">
    <property type="entry name" value="Kinase-like_dom_sf"/>
</dbReference>
<dbReference type="InterPro" id="IPR036426">
    <property type="entry name" value="Bulb-type_lectin_dom_sf"/>
</dbReference>
<keyword evidence="4" id="KW-0245">EGF-like domain</keyword>
<dbReference type="PIRSF" id="PIRSF000641">
    <property type="entry name" value="SRK"/>
    <property type="match status" value="1"/>
</dbReference>
<feature type="domain" description="Bulb-type lectin" evidence="23">
    <location>
        <begin position="29"/>
        <end position="146"/>
    </location>
</feature>
<feature type="binding site" evidence="18">
    <location>
        <position position="503"/>
    </location>
    <ligand>
        <name>ATP</name>
        <dbReference type="ChEBI" id="CHEBI:30616"/>
    </ligand>
</feature>
<dbReference type="Gene3D" id="3.30.200.20">
    <property type="entry name" value="Phosphorylase Kinase, domain 1"/>
    <property type="match status" value="1"/>
</dbReference>
<keyword evidence="13" id="KW-1015">Disulfide bond</keyword>
<dbReference type="GO" id="GO:0004674">
    <property type="term" value="F:protein serine/threonine kinase activity"/>
    <property type="evidence" value="ECO:0007669"/>
    <property type="project" value="UniProtKB-KW"/>
</dbReference>
<keyword evidence="5" id="KW-0808">Transferase</keyword>
<evidence type="ECO:0000259" key="22">
    <source>
        <dbReference type="PROSITE" id="PS50011"/>
    </source>
</evidence>
<evidence type="ECO:0000256" key="14">
    <source>
        <dbReference type="ARBA" id="ARBA00023170"/>
    </source>
</evidence>
<dbReference type="GO" id="GO:0005524">
    <property type="term" value="F:ATP binding"/>
    <property type="evidence" value="ECO:0007669"/>
    <property type="project" value="UniProtKB-UniRule"/>
</dbReference>
<gene>
    <name evidence="25" type="ORF">M6B38_415730</name>
</gene>
<evidence type="ECO:0000256" key="8">
    <source>
        <dbReference type="ARBA" id="ARBA00022741"/>
    </source>
</evidence>
<dbReference type="Pfam" id="PF00069">
    <property type="entry name" value="Pkinase"/>
    <property type="match status" value="1"/>
</dbReference>
<evidence type="ECO:0000256" key="9">
    <source>
        <dbReference type="ARBA" id="ARBA00022777"/>
    </source>
</evidence>
<keyword evidence="12 20" id="KW-0472">Membrane</keyword>
<dbReference type="SUPFAM" id="SSF56112">
    <property type="entry name" value="Protein kinase-like (PK-like)"/>
    <property type="match status" value="1"/>
</dbReference>
<dbReference type="PROSITE" id="PS50948">
    <property type="entry name" value="PAN"/>
    <property type="match status" value="1"/>
</dbReference>
<keyword evidence="26" id="KW-1185">Reference proteome</keyword>
<evidence type="ECO:0000259" key="23">
    <source>
        <dbReference type="PROSITE" id="PS50927"/>
    </source>
</evidence>
<dbReference type="InterPro" id="IPR017441">
    <property type="entry name" value="Protein_kinase_ATP_BS"/>
</dbReference>
<comment type="catalytic activity">
    <reaction evidence="17">
        <text>L-seryl-[protein] + ATP = O-phospho-L-seryl-[protein] + ADP + H(+)</text>
        <dbReference type="Rhea" id="RHEA:17989"/>
        <dbReference type="Rhea" id="RHEA-COMP:9863"/>
        <dbReference type="Rhea" id="RHEA-COMP:11604"/>
        <dbReference type="ChEBI" id="CHEBI:15378"/>
        <dbReference type="ChEBI" id="CHEBI:29999"/>
        <dbReference type="ChEBI" id="CHEBI:30616"/>
        <dbReference type="ChEBI" id="CHEBI:83421"/>
        <dbReference type="ChEBI" id="CHEBI:456216"/>
        <dbReference type="EC" id="2.7.11.1"/>
    </reaction>
</comment>
<evidence type="ECO:0000256" key="19">
    <source>
        <dbReference type="SAM" id="MobiDB-lite"/>
    </source>
</evidence>
<dbReference type="PROSITE" id="PS50011">
    <property type="entry name" value="PROTEIN_KINASE_DOM"/>
    <property type="match status" value="1"/>
</dbReference>
<dbReference type="GO" id="GO:0051707">
    <property type="term" value="P:response to other organism"/>
    <property type="evidence" value="ECO:0007669"/>
    <property type="project" value="UniProtKB-ARBA"/>
</dbReference>
<dbReference type="FunFam" id="3.30.200.20:FF:000059">
    <property type="entry name" value="S-receptor-like serine/threonine-protein kinase"/>
    <property type="match status" value="1"/>
</dbReference>
<dbReference type="CDD" id="cd00053">
    <property type="entry name" value="EGF"/>
    <property type="match status" value="1"/>
</dbReference>
<dbReference type="InterPro" id="IPR001480">
    <property type="entry name" value="Bulb-type_lectin_dom"/>
</dbReference>
<keyword evidence="6 20" id="KW-0812">Transmembrane</keyword>
<evidence type="ECO:0000256" key="6">
    <source>
        <dbReference type="ARBA" id="ARBA00022692"/>
    </source>
</evidence>
<evidence type="ECO:0000256" key="15">
    <source>
        <dbReference type="ARBA" id="ARBA00023180"/>
    </source>
</evidence>
<feature type="domain" description="Apple" evidence="24">
    <location>
        <begin position="292"/>
        <end position="378"/>
    </location>
</feature>
<dbReference type="GO" id="GO:0016020">
    <property type="term" value="C:membrane"/>
    <property type="evidence" value="ECO:0007669"/>
    <property type="project" value="UniProtKB-SubCell"/>
</dbReference>
<keyword evidence="8 18" id="KW-0547">Nucleotide-binding</keyword>
<dbReference type="InterPro" id="IPR000858">
    <property type="entry name" value="S_locus_glycoprot_dom"/>
</dbReference>
<dbReference type="InterPro" id="IPR024171">
    <property type="entry name" value="SRK-like_kinase"/>
</dbReference>
<dbReference type="EMBL" id="JANAVB010028196">
    <property type="protein sequence ID" value="KAJ6816774.1"/>
    <property type="molecule type" value="Genomic_DNA"/>
</dbReference>
<evidence type="ECO:0000256" key="18">
    <source>
        <dbReference type="PROSITE-ProRule" id="PRU10141"/>
    </source>
</evidence>
<evidence type="ECO:0000259" key="24">
    <source>
        <dbReference type="PROSITE" id="PS50948"/>
    </source>
</evidence>
<keyword evidence="3" id="KW-0723">Serine/threonine-protein kinase</keyword>
<keyword evidence="14" id="KW-0675">Receptor</keyword>
<protein>
    <recommendedName>
        <fullName evidence="2">non-specific serine/threonine protein kinase</fullName>
        <ecNumber evidence="2">2.7.11.1</ecNumber>
    </recommendedName>
</protein>
<dbReference type="InterPro" id="IPR003609">
    <property type="entry name" value="Pan_app"/>
</dbReference>
<feature type="region of interest" description="Disordered" evidence="19">
    <location>
        <begin position="87"/>
        <end position="121"/>
    </location>
</feature>